<dbReference type="GO" id="GO:0005682">
    <property type="term" value="C:U5 snRNP"/>
    <property type="evidence" value="ECO:0007669"/>
    <property type="project" value="TreeGrafter"/>
</dbReference>
<dbReference type="EMBL" id="JANCYW010000009">
    <property type="protein sequence ID" value="KAK4536556.1"/>
    <property type="molecule type" value="Genomic_DNA"/>
</dbReference>
<dbReference type="GO" id="GO:0000398">
    <property type="term" value="P:mRNA splicing, via spliceosome"/>
    <property type="evidence" value="ECO:0007669"/>
    <property type="project" value="InterPro"/>
</dbReference>
<sequence length="141" mass="16185">METALPHVTTVKEIDRVLAAEEDRVVILRFSAYEDDAFCQRLDRVLRRAAAYVRRFGVVYAVDLTHVPECSERWGVSETAPFAVQFFFRSRHMRVDCGTGDHDQLTGVVPSVRDMVDMTELVYRQARRGKGLAALPRDIRR</sequence>
<proteinExistence type="inferred from homology"/>
<dbReference type="PANTHER" id="PTHR12052:SF5">
    <property type="entry name" value="THIOREDOXIN-LIKE PROTEIN 4A"/>
    <property type="match status" value="1"/>
</dbReference>
<evidence type="ECO:0000256" key="2">
    <source>
        <dbReference type="ARBA" id="ARBA00008241"/>
    </source>
</evidence>
<keyword evidence="5" id="KW-0539">Nucleus</keyword>
<comment type="similarity">
    <text evidence="2">Belongs to the DIM1 family.</text>
</comment>
<dbReference type="Gene3D" id="3.40.30.10">
    <property type="entry name" value="Glutaredoxin"/>
    <property type="match status" value="1"/>
</dbReference>
<reference evidence="6 7" key="1">
    <citation type="submission" date="2022-07" db="EMBL/GenBank/DDBJ databases">
        <title>Genome-wide signatures of adaptation to extreme environments.</title>
        <authorList>
            <person name="Cho C.H."/>
            <person name="Yoon H.S."/>
        </authorList>
    </citation>
    <scope>NUCLEOTIDE SEQUENCE [LARGE SCALE GENOMIC DNA]</scope>
    <source>
        <strain evidence="6 7">DBV 063 E5</strain>
    </source>
</reference>
<dbReference type="PANTHER" id="PTHR12052">
    <property type="entry name" value="THIOREDOXIN-LIKE PROTEN 4A, 4B"/>
    <property type="match status" value="1"/>
</dbReference>
<organism evidence="6 7">
    <name type="scientific">Cyanidium caldarium</name>
    <name type="common">Red alga</name>
    <dbReference type="NCBI Taxonomy" id="2771"/>
    <lineage>
        <taxon>Eukaryota</taxon>
        <taxon>Rhodophyta</taxon>
        <taxon>Bangiophyceae</taxon>
        <taxon>Cyanidiales</taxon>
        <taxon>Cyanidiaceae</taxon>
        <taxon>Cyanidium</taxon>
    </lineage>
</organism>
<evidence type="ECO:0000256" key="4">
    <source>
        <dbReference type="ARBA" id="ARBA00023187"/>
    </source>
</evidence>
<dbReference type="AlphaFoldDB" id="A0AAV9IWL8"/>
<evidence type="ECO:0000313" key="7">
    <source>
        <dbReference type="Proteomes" id="UP001301350"/>
    </source>
</evidence>
<keyword evidence="7" id="KW-1185">Reference proteome</keyword>
<comment type="caution">
    <text evidence="6">The sequence shown here is derived from an EMBL/GenBank/DDBJ whole genome shotgun (WGS) entry which is preliminary data.</text>
</comment>
<evidence type="ECO:0000256" key="5">
    <source>
        <dbReference type="ARBA" id="ARBA00023242"/>
    </source>
</evidence>
<evidence type="ECO:0000313" key="6">
    <source>
        <dbReference type="EMBL" id="KAK4536556.1"/>
    </source>
</evidence>
<keyword evidence="3" id="KW-0507">mRNA processing</keyword>
<evidence type="ECO:0000256" key="3">
    <source>
        <dbReference type="ARBA" id="ARBA00022664"/>
    </source>
</evidence>
<evidence type="ECO:0000256" key="1">
    <source>
        <dbReference type="ARBA" id="ARBA00004123"/>
    </source>
</evidence>
<gene>
    <name evidence="6" type="ORF">CDCA_CDCA09G2581</name>
</gene>
<accession>A0AAV9IWL8</accession>
<dbReference type="GO" id="GO:0005681">
    <property type="term" value="C:spliceosomal complex"/>
    <property type="evidence" value="ECO:0007669"/>
    <property type="project" value="TreeGrafter"/>
</dbReference>
<dbReference type="Pfam" id="PF02966">
    <property type="entry name" value="DIM1"/>
    <property type="match status" value="1"/>
</dbReference>
<dbReference type="SUPFAM" id="SSF52833">
    <property type="entry name" value="Thioredoxin-like"/>
    <property type="match status" value="1"/>
</dbReference>
<dbReference type="Proteomes" id="UP001301350">
    <property type="component" value="Unassembled WGS sequence"/>
</dbReference>
<dbReference type="GO" id="GO:0046540">
    <property type="term" value="C:U4/U6 x U5 tri-snRNP complex"/>
    <property type="evidence" value="ECO:0007669"/>
    <property type="project" value="InterPro"/>
</dbReference>
<name>A0AAV9IWL8_CYACA</name>
<keyword evidence="4" id="KW-0508">mRNA splicing</keyword>
<dbReference type="SMART" id="SM01410">
    <property type="entry name" value="DIM1"/>
    <property type="match status" value="1"/>
</dbReference>
<protein>
    <submittedName>
        <fullName evidence="6">Uncharacterized protein</fullName>
    </submittedName>
</protein>
<comment type="subcellular location">
    <subcellularLocation>
        <location evidence="1">Nucleus</location>
    </subcellularLocation>
</comment>
<dbReference type="InterPro" id="IPR036249">
    <property type="entry name" value="Thioredoxin-like_sf"/>
</dbReference>
<dbReference type="InterPro" id="IPR004123">
    <property type="entry name" value="Dim1"/>
</dbReference>